<feature type="region of interest" description="Disordered" evidence="1">
    <location>
        <begin position="71"/>
        <end position="109"/>
    </location>
</feature>
<accession>A0A0B5H881</accession>
<name>A0A0B5H881_KLEFL</name>
<geneLocation type="mitochondrion" evidence="2"/>
<organism evidence="2">
    <name type="scientific">Klebsormidium flaccidum</name>
    <name type="common">Filamentous green alga</name>
    <name type="synonym">Ulothrix flaccida</name>
    <dbReference type="NCBI Taxonomy" id="3175"/>
    <lineage>
        <taxon>Eukaryota</taxon>
        <taxon>Viridiplantae</taxon>
        <taxon>Streptophyta</taxon>
        <taxon>Klebsormidiophyceae</taxon>
        <taxon>Klebsormidiales</taxon>
        <taxon>Klebsormidiaceae</taxon>
        <taxon>Klebsormidium</taxon>
    </lineage>
</organism>
<evidence type="ECO:0000313" key="2">
    <source>
        <dbReference type="EMBL" id="AJF36740.1"/>
    </source>
</evidence>
<sequence>MRQADNFLKEKIHSFNEDLKGTTLQNVPPTQLHLALTQQKHKAPKVVAHWNRKKGEVPHILSTQIHKLKKEATEAWEPTNRSPKNRLRKTKRYSAIASSSESYKTKGSE</sequence>
<proteinExistence type="predicted"/>
<reference evidence="2" key="1">
    <citation type="journal article" date="2014" name="Nucleic Acids Res.">
        <title>Widespread occurrence of organelle genome-encoded 5S rRNAs including permuted molecules.</title>
        <authorList>
            <person name="Valach M."/>
            <person name="Burger G."/>
            <person name="Gray M.W."/>
            <person name="Lang B.F."/>
        </authorList>
    </citation>
    <scope>NUCLEOTIDE SEQUENCE</scope>
    <source>
        <strain evidence="2">NIES-2285</strain>
    </source>
</reference>
<dbReference type="EMBL" id="KP165386">
    <property type="protein sequence ID" value="AJF36740.1"/>
    <property type="molecule type" value="Genomic_DNA"/>
</dbReference>
<feature type="compositionally biased region" description="Basic residues" evidence="1">
    <location>
        <begin position="83"/>
        <end position="92"/>
    </location>
</feature>
<dbReference type="AlphaFoldDB" id="A0A0B5H881"/>
<protein>
    <submittedName>
        <fullName evidence="2">Uncharacterized protein</fullName>
    </submittedName>
</protein>
<keyword evidence="2" id="KW-0496">Mitochondrion</keyword>
<gene>
    <name evidence="2" type="primary">orf109</name>
</gene>
<evidence type="ECO:0000256" key="1">
    <source>
        <dbReference type="SAM" id="MobiDB-lite"/>
    </source>
</evidence>